<evidence type="ECO:0000313" key="1">
    <source>
        <dbReference type="EMBL" id="EFX40203.1"/>
    </source>
</evidence>
<accession>E8KCB4</accession>
<comment type="caution">
    <text evidence="1">The sequence shown here is derived from an EMBL/GenBank/DDBJ whole genome shotgun (WGS) entry which is preliminary data.</text>
</comment>
<dbReference type="Proteomes" id="UP000010304">
    <property type="component" value="Unassembled WGS sequence"/>
</dbReference>
<keyword evidence="2" id="KW-1185">Reference proteome</keyword>
<proteinExistence type="predicted"/>
<organism evidence="1 2">
    <name type="scientific">Streptococcus peroris ATCC 700780</name>
    <dbReference type="NCBI Taxonomy" id="888746"/>
    <lineage>
        <taxon>Bacteria</taxon>
        <taxon>Bacillati</taxon>
        <taxon>Bacillota</taxon>
        <taxon>Bacilli</taxon>
        <taxon>Lactobacillales</taxon>
        <taxon>Streptococcaceae</taxon>
        <taxon>Streptococcus</taxon>
    </lineage>
</organism>
<dbReference type="HOGENOM" id="CLU_2884102_0_0_9"/>
<gene>
    <name evidence="1" type="ORF">HMPREF9180_1119</name>
</gene>
<evidence type="ECO:0000313" key="2">
    <source>
        <dbReference type="Proteomes" id="UP000010304"/>
    </source>
</evidence>
<reference evidence="1 2" key="1">
    <citation type="submission" date="2010-12" db="EMBL/GenBank/DDBJ databases">
        <authorList>
            <person name="Muzny D."/>
            <person name="Qin X."/>
            <person name="Deng J."/>
            <person name="Jiang H."/>
            <person name="Liu Y."/>
            <person name="Qu J."/>
            <person name="Song X.-Z."/>
            <person name="Zhang L."/>
            <person name="Thornton R."/>
            <person name="Coyle M."/>
            <person name="Francisco L."/>
            <person name="Jackson L."/>
            <person name="Javaid M."/>
            <person name="Korchina V."/>
            <person name="Kovar C."/>
            <person name="Mata R."/>
            <person name="Mathew T."/>
            <person name="Ngo R."/>
            <person name="Nguyen L."/>
            <person name="Nguyen N."/>
            <person name="Okwuonu G."/>
            <person name="Ongeri F."/>
            <person name="Pham C."/>
            <person name="Simmons D."/>
            <person name="Wilczek-Boney K."/>
            <person name="Hale W."/>
            <person name="Jakkamsetti A."/>
            <person name="Pham P."/>
            <person name="Ruth R."/>
            <person name="San Lucas F."/>
            <person name="Warren J."/>
            <person name="Zhang J."/>
            <person name="Zhao Z."/>
            <person name="Zhou C."/>
            <person name="Zhu D."/>
            <person name="Lee S."/>
            <person name="Bess C."/>
            <person name="Blankenburg K."/>
            <person name="Forbes L."/>
            <person name="Fu Q."/>
            <person name="Gubbala S."/>
            <person name="Hirani K."/>
            <person name="Jayaseelan J.C."/>
            <person name="Lara F."/>
            <person name="Munidasa M."/>
            <person name="Palculict T."/>
            <person name="Patil S."/>
            <person name="Pu L.-L."/>
            <person name="Saada N."/>
            <person name="Tang L."/>
            <person name="Weissenberger G."/>
            <person name="Zhu Y."/>
            <person name="Hemphill L."/>
            <person name="Shang Y."/>
            <person name="Youmans B."/>
            <person name="Ayvaz T."/>
            <person name="Ross M."/>
            <person name="Santibanez J."/>
            <person name="Aqrawi P."/>
            <person name="Gross S."/>
            <person name="Joshi V."/>
            <person name="Fowler G."/>
            <person name="Nazareth L."/>
            <person name="Reid J."/>
            <person name="Worley K."/>
            <person name="Petrosino J."/>
            <person name="Highlander S."/>
            <person name="Gibbs R."/>
        </authorList>
    </citation>
    <scope>NUCLEOTIDE SEQUENCE [LARGE SCALE GENOMIC DNA]</scope>
    <source>
        <strain evidence="1 2">ATCC 700780</strain>
    </source>
</reference>
<name>E8KCB4_9STRE</name>
<dbReference type="EMBL" id="AEVF01000012">
    <property type="protein sequence ID" value="EFX40203.1"/>
    <property type="molecule type" value="Genomic_DNA"/>
</dbReference>
<sequence>MWFYSFFKTTVNYFSKPGNTKSCKASNNRKIKFNIKKSHQKNSGGIFGGEPINFDLFLTFYNN</sequence>
<dbReference type="AlphaFoldDB" id="E8KCB4"/>
<protein>
    <submittedName>
        <fullName evidence="1">Uncharacterized protein</fullName>
    </submittedName>
</protein>